<keyword evidence="7 11" id="KW-0456">Lyase</keyword>
<dbReference type="GO" id="GO:0004590">
    <property type="term" value="F:orotidine-5'-phosphate decarboxylase activity"/>
    <property type="evidence" value="ECO:0007669"/>
    <property type="project" value="UniProtKB-EC"/>
</dbReference>
<comment type="pathway">
    <text evidence="2 11">Pyrimidine metabolism; UMP biosynthesis via de novo pathway; UMP from orotate: step 2/2.</text>
</comment>
<dbReference type="GO" id="GO:0005829">
    <property type="term" value="C:cytosol"/>
    <property type="evidence" value="ECO:0007669"/>
    <property type="project" value="TreeGrafter"/>
</dbReference>
<evidence type="ECO:0000256" key="8">
    <source>
        <dbReference type="ARBA" id="ARBA00049157"/>
    </source>
</evidence>
<name>A0A6J4HZI2_9ACTN</name>
<dbReference type="InterPro" id="IPR001754">
    <property type="entry name" value="OMPdeCOase_dom"/>
</dbReference>
<dbReference type="AlphaFoldDB" id="A0A6J4HZI2"/>
<dbReference type="UniPathway" id="UPA00070">
    <property type="reaction ID" value="UER00120"/>
</dbReference>
<protein>
    <recommendedName>
        <fullName evidence="4 11">Orotidine 5'-phosphate decarboxylase</fullName>
        <ecNumber evidence="3 11">4.1.1.23</ecNumber>
    </recommendedName>
</protein>
<sequence length="262" mass="26541">MSDSDQDPTATQLLAPGAEDAGSQQVRTGGAAAGELWAGRDRLALALDVDDLVLAHRLARDLQPWFGVAKVGLELYTAAGPDAVSTLVELGFDVFLDLKLHDIPTTVGKAANVIGALGVRYLTLHAHGGVAMLRAGVEGLAEGAARADEPEPTALAVTVLTSDRDAPPHIVPKRVMTALEAGCGGLICGAPDIEEVLALAPGLKVVVPGTRPRGGDLHDQARTDSPEAALAAGASMLVIGRTVTAAADPRAAAAALAAALDA</sequence>
<evidence type="ECO:0000256" key="2">
    <source>
        <dbReference type="ARBA" id="ARBA00004861"/>
    </source>
</evidence>
<dbReference type="Gene3D" id="3.20.20.70">
    <property type="entry name" value="Aldolase class I"/>
    <property type="match status" value="1"/>
</dbReference>
<evidence type="ECO:0000256" key="1">
    <source>
        <dbReference type="ARBA" id="ARBA00002356"/>
    </source>
</evidence>
<gene>
    <name evidence="14" type="ORF">AVDCRST_MAG20-1596</name>
</gene>
<organism evidence="14">
    <name type="scientific">uncultured Acidimicrobiales bacterium</name>
    <dbReference type="NCBI Taxonomy" id="310071"/>
    <lineage>
        <taxon>Bacteria</taxon>
        <taxon>Bacillati</taxon>
        <taxon>Actinomycetota</taxon>
        <taxon>Acidimicrobiia</taxon>
        <taxon>Acidimicrobiales</taxon>
        <taxon>environmental samples</taxon>
    </lineage>
</organism>
<evidence type="ECO:0000256" key="10">
    <source>
        <dbReference type="PIRSR" id="PIRSR614732-2"/>
    </source>
</evidence>
<dbReference type="GO" id="GO:0006207">
    <property type="term" value="P:'de novo' pyrimidine nucleobase biosynthetic process"/>
    <property type="evidence" value="ECO:0007669"/>
    <property type="project" value="InterPro"/>
</dbReference>
<keyword evidence="5 11" id="KW-0210">Decarboxylase</keyword>
<feature type="binding site" evidence="10">
    <location>
        <position position="48"/>
    </location>
    <ligand>
        <name>substrate</name>
    </ligand>
</feature>
<dbReference type="EMBL" id="CADCSY010000071">
    <property type="protein sequence ID" value="CAA9238252.1"/>
    <property type="molecule type" value="Genomic_DNA"/>
</dbReference>
<evidence type="ECO:0000256" key="5">
    <source>
        <dbReference type="ARBA" id="ARBA00022793"/>
    </source>
</evidence>
<reference evidence="14" key="1">
    <citation type="submission" date="2020-02" db="EMBL/GenBank/DDBJ databases">
        <authorList>
            <person name="Meier V. D."/>
        </authorList>
    </citation>
    <scope>NUCLEOTIDE SEQUENCE</scope>
    <source>
        <strain evidence="14">AVDCRST_MAG20</strain>
    </source>
</reference>
<comment type="function">
    <text evidence="1">Catalyzes the decarboxylation of orotidine 5'-monophosphate (OMP) to uridine 5'-monophosphate (UMP).</text>
</comment>
<feature type="binding site" evidence="10">
    <location>
        <position position="211"/>
    </location>
    <ligand>
        <name>substrate</name>
    </ligand>
</feature>
<evidence type="ECO:0000256" key="11">
    <source>
        <dbReference type="RuleBase" id="RU000512"/>
    </source>
</evidence>
<dbReference type="PANTHER" id="PTHR32119">
    <property type="entry name" value="OROTIDINE 5'-PHOSPHATE DECARBOXYLASE"/>
    <property type="match status" value="1"/>
</dbReference>
<evidence type="ECO:0000256" key="12">
    <source>
        <dbReference type="SAM" id="MobiDB-lite"/>
    </source>
</evidence>
<dbReference type="GO" id="GO:0044205">
    <property type="term" value="P:'de novo' UMP biosynthetic process"/>
    <property type="evidence" value="ECO:0007669"/>
    <property type="project" value="UniProtKB-UniPathway"/>
</dbReference>
<dbReference type="EC" id="4.1.1.23" evidence="3 11"/>
<feature type="binding site" evidence="10">
    <location>
        <position position="161"/>
    </location>
    <ligand>
        <name>substrate</name>
    </ligand>
</feature>
<comment type="catalytic activity">
    <reaction evidence="8 11">
        <text>orotidine 5'-phosphate + H(+) = UMP + CO2</text>
        <dbReference type="Rhea" id="RHEA:11596"/>
        <dbReference type="ChEBI" id="CHEBI:15378"/>
        <dbReference type="ChEBI" id="CHEBI:16526"/>
        <dbReference type="ChEBI" id="CHEBI:57538"/>
        <dbReference type="ChEBI" id="CHEBI:57865"/>
        <dbReference type="EC" id="4.1.1.23"/>
    </reaction>
</comment>
<evidence type="ECO:0000313" key="14">
    <source>
        <dbReference type="EMBL" id="CAA9238252.1"/>
    </source>
</evidence>
<dbReference type="SUPFAM" id="SSF51366">
    <property type="entry name" value="Ribulose-phoshate binding barrel"/>
    <property type="match status" value="1"/>
</dbReference>
<evidence type="ECO:0000256" key="3">
    <source>
        <dbReference type="ARBA" id="ARBA00012321"/>
    </source>
</evidence>
<feature type="domain" description="Orotidine 5'-phosphate decarboxylase" evidence="13">
    <location>
        <begin position="42"/>
        <end position="256"/>
    </location>
</feature>
<evidence type="ECO:0000256" key="7">
    <source>
        <dbReference type="ARBA" id="ARBA00023239"/>
    </source>
</evidence>
<feature type="binding site" evidence="10">
    <location>
        <position position="240"/>
    </location>
    <ligand>
        <name>substrate</name>
    </ligand>
</feature>
<evidence type="ECO:0000256" key="9">
    <source>
        <dbReference type="PIRSR" id="PIRSR614732-1"/>
    </source>
</evidence>
<dbReference type="InterPro" id="IPR018089">
    <property type="entry name" value="OMPdecase_AS"/>
</dbReference>
<proteinExistence type="inferred from homology"/>
<comment type="similarity">
    <text evidence="11">Belongs to the OMP decarboxylase family.</text>
</comment>
<dbReference type="InterPro" id="IPR014732">
    <property type="entry name" value="OMPdecase"/>
</dbReference>
<dbReference type="PANTHER" id="PTHR32119:SF2">
    <property type="entry name" value="OROTIDINE 5'-PHOSPHATE DECARBOXYLASE"/>
    <property type="match status" value="1"/>
</dbReference>
<dbReference type="InterPro" id="IPR011060">
    <property type="entry name" value="RibuloseP-bd_barrel"/>
</dbReference>
<feature type="active site" description="For OMPdecase activity" evidence="9">
    <location>
        <position position="102"/>
    </location>
</feature>
<feature type="binding site" evidence="10">
    <location>
        <position position="220"/>
    </location>
    <ligand>
        <name>substrate</name>
    </ligand>
</feature>
<feature type="binding site" evidence="10">
    <location>
        <position position="70"/>
    </location>
    <ligand>
        <name>substrate</name>
    </ligand>
</feature>
<feature type="active site" description="For OMPdecase activity" evidence="9">
    <location>
        <position position="99"/>
    </location>
</feature>
<dbReference type="Pfam" id="PF00215">
    <property type="entry name" value="OMPdecase"/>
    <property type="match status" value="1"/>
</dbReference>
<dbReference type="CDD" id="cd04725">
    <property type="entry name" value="OMP_decarboxylase_like"/>
    <property type="match status" value="1"/>
</dbReference>
<accession>A0A6J4HZI2</accession>
<dbReference type="InterPro" id="IPR013785">
    <property type="entry name" value="Aldolase_TIM"/>
</dbReference>
<evidence type="ECO:0000256" key="4">
    <source>
        <dbReference type="ARBA" id="ARBA00021923"/>
    </source>
</evidence>
<feature type="binding site" evidence="10">
    <location>
        <position position="241"/>
    </location>
    <ligand>
        <name>substrate</name>
    </ligand>
</feature>
<feature type="region of interest" description="Disordered" evidence="12">
    <location>
        <begin position="1"/>
        <end position="26"/>
    </location>
</feature>
<dbReference type="SMART" id="SM00934">
    <property type="entry name" value="OMPdecase"/>
    <property type="match status" value="1"/>
</dbReference>
<keyword evidence="6 11" id="KW-0665">Pyrimidine biosynthesis</keyword>
<feature type="active site" description="For OMPdecase activity" evidence="9">
    <location>
        <position position="97"/>
    </location>
</feature>
<evidence type="ECO:0000256" key="6">
    <source>
        <dbReference type="ARBA" id="ARBA00022975"/>
    </source>
</evidence>
<dbReference type="PROSITE" id="PS00156">
    <property type="entry name" value="OMPDECASE"/>
    <property type="match status" value="1"/>
</dbReference>
<evidence type="ECO:0000259" key="13">
    <source>
        <dbReference type="SMART" id="SM00934"/>
    </source>
</evidence>
<dbReference type="NCBIfam" id="TIGR01740">
    <property type="entry name" value="pyrF"/>
    <property type="match status" value="1"/>
</dbReference>